<dbReference type="AlphaFoldDB" id="A0AAP5IDS1"/>
<comment type="caution">
    <text evidence="2">The sequence shown here is derived from an EMBL/GenBank/DDBJ whole genome shotgun (WGS) entry which is preliminary data.</text>
</comment>
<feature type="transmembrane region" description="Helical" evidence="1">
    <location>
        <begin position="214"/>
        <end position="238"/>
    </location>
</feature>
<feature type="transmembrane region" description="Helical" evidence="1">
    <location>
        <begin position="80"/>
        <end position="98"/>
    </location>
</feature>
<dbReference type="RefSeq" id="WP_208339366.1">
    <property type="nucleotide sequence ID" value="NZ_CAWQFN010000520.1"/>
</dbReference>
<keyword evidence="1" id="KW-1133">Transmembrane helix</keyword>
<sequence>MQTDSNHRRFNKESNSRIPDLSKFLIPRSQQRKFLIKFTIMTILGWAVGGIASLTLEKTLLHGFSPTVGQQLTWYKTERYLSNGLFAVIFAADQAFVMHRYISGWLWALATSIGWLIANGISAAWISHISSMVSTLNKNLSPHEIFFFGILSTCAYIISGIWLGFFQWLILRRYTVGSWWWNFLPSFSFSLISISIGFLSLIQQFIPLVYRDQILYFFGQGLTAVILGVIPGIGLCTLKKNSSNQKN</sequence>
<feature type="transmembrane region" description="Helical" evidence="1">
    <location>
        <begin position="146"/>
        <end position="171"/>
    </location>
</feature>
<reference evidence="3" key="1">
    <citation type="journal article" date="2021" name="Science">
        <title>Hunting the eagle killer: A cyanobacterial neurotoxin causes vacuolar myelinopathy.</title>
        <authorList>
            <person name="Breinlinger S."/>
            <person name="Phillips T.J."/>
            <person name="Haram B.N."/>
            <person name="Mares J."/>
            <person name="Martinez Yerena J.A."/>
            <person name="Hrouzek P."/>
            <person name="Sobotka R."/>
            <person name="Henderson W.M."/>
            <person name="Schmieder P."/>
            <person name="Williams S.M."/>
            <person name="Lauderdale J.D."/>
            <person name="Wilde H.D."/>
            <person name="Gerrin W."/>
            <person name="Kust A."/>
            <person name="Washington J.W."/>
            <person name="Wagner C."/>
            <person name="Geier B."/>
            <person name="Liebeke M."/>
            <person name="Enke H."/>
            <person name="Niedermeyer T.H.J."/>
            <person name="Wilde S.B."/>
        </authorList>
    </citation>
    <scope>NUCLEOTIDE SEQUENCE [LARGE SCALE GENOMIC DNA]</scope>
    <source>
        <strain evidence="3">Thurmond2011</strain>
    </source>
</reference>
<keyword evidence="3" id="KW-1185">Reference proteome</keyword>
<proteinExistence type="predicted"/>
<name>A0AAP5IDS1_9CYAN</name>
<keyword evidence="1" id="KW-0472">Membrane</keyword>
<gene>
    <name evidence="2" type="ORF">G7B40_034545</name>
</gene>
<organism evidence="2 3">
    <name type="scientific">Aetokthonos hydrillicola Thurmond2011</name>
    <dbReference type="NCBI Taxonomy" id="2712845"/>
    <lineage>
        <taxon>Bacteria</taxon>
        <taxon>Bacillati</taxon>
        <taxon>Cyanobacteriota</taxon>
        <taxon>Cyanophyceae</taxon>
        <taxon>Nostocales</taxon>
        <taxon>Hapalosiphonaceae</taxon>
        <taxon>Aetokthonos</taxon>
    </lineage>
</organism>
<feature type="transmembrane region" description="Helical" evidence="1">
    <location>
        <begin position="34"/>
        <end position="56"/>
    </location>
</feature>
<dbReference type="EMBL" id="JAALHA020000026">
    <property type="protein sequence ID" value="MDR9899641.1"/>
    <property type="molecule type" value="Genomic_DNA"/>
</dbReference>
<evidence type="ECO:0000313" key="3">
    <source>
        <dbReference type="Proteomes" id="UP000667802"/>
    </source>
</evidence>
<dbReference type="Proteomes" id="UP000667802">
    <property type="component" value="Unassembled WGS sequence"/>
</dbReference>
<keyword evidence="1" id="KW-0812">Transmembrane</keyword>
<protein>
    <submittedName>
        <fullName evidence="2">Uncharacterized protein</fullName>
    </submittedName>
</protein>
<feature type="transmembrane region" description="Helical" evidence="1">
    <location>
        <begin position="105"/>
        <end position="126"/>
    </location>
</feature>
<evidence type="ECO:0000256" key="1">
    <source>
        <dbReference type="SAM" id="Phobius"/>
    </source>
</evidence>
<accession>A0AAP5IDS1</accession>
<evidence type="ECO:0000313" key="2">
    <source>
        <dbReference type="EMBL" id="MDR9899641.1"/>
    </source>
</evidence>
<feature type="transmembrane region" description="Helical" evidence="1">
    <location>
        <begin position="183"/>
        <end position="202"/>
    </location>
</feature>